<proteinExistence type="predicted"/>
<gene>
    <name evidence="1" type="ORF">GALL_172830</name>
</gene>
<evidence type="ECO:0008006" key="2">
    <source>
        <dbReference type="Google" id="ProtNLM"/>
    </source>
</evidence>
<protein>
    <recommendedName>
        <fullName evidence="2">HEPN domain-containing protein</fullName>
    </recommendedName>
</protein>
<dbReference type="EMBL" id="MLJW01000093">
    <property type="protein sequence ID" value="OIR00593.1"/>
    <property type="molecule type" value="Genomic_DNA"/>
</dbReference>
<reference evidence="1" key="1">
    <citation type="submission" date="2016-10" db="EMBL/GenBank/DDBJ databases">
        <title>Sequence of Gallionella enrichment culture.</title>
        <authorList>
            <person name="Poehlein A."/>
            <person name="Muehling M."/>
            <person name="Daniel R."/>
        </authorList>
    </citation>
    <scope>NUCLEOTIDE SEQUENCE</scope>
</reference>
<name>A0A1J5RWS0_9ZZZZ</name>
<dbReference type="AlphaFoldDB" id="A0A1J5RWS0"/>
<evidence type="ECO:0000313" key="1">
    <source>
        <dbReference type="EMBL" id="OIR00593.1"/>
    </source>
</evidence>
<comment type="caution">
    <text evidence="1">The sequence shown here is derived from an EMBL/GenBank/DDBJ whole genome shotgun (WGS) entry which is preliminary data.</text>
</comment>
<organism evidence="1">
    <name type="scientific">mine drainage metagenome</name>
    <dbReference type="NCBI Taxonomy" id="410659"/>
    <lineage>
        <taxon>unclassified sequences</taxon>
        <taxon>metagenomes</taxon>
        <taxon>ecological metagenomes</taxon>
    </lineage>
</organism>
<accession>A0A1J5RWS0</accession>
<sequence length="197" mass="23055">MDDYLKDHIRFLKFVKGVDSIDANRLAKAAEAQKYFDAAENFYRASQTIYYNLNKEGSEEKELGMINVFNVNHSFAIELYLKCLICIEKGEVKGKNRNHLLFKLYSVLSTSTQERIKHLYNESSLKLQHATVFLVNPNEDDFVEILKEIDTPFEIFRYYFEKGVELPIYKLNNAVSCIRAVIFEVEELIHQKYAALF</sequence>